<keyword evidence="4" id="KW-0653">Protein transport</keyword>
<comment type="subcellular location">
    <subcellularLocation>
        <location evidence="1">Cytoplasm</location>
    </subcellularLocation>
</comment>
<feature type="coiled-coil region" evidence="6">
    <location>
        <begin position="30"/>
        <end position="64"/>
    </location>
</feature>
<dbReference type="InterPro" id="IPR012842">
    <property type="entry name" value="T3SS_SctL/SctL2"/>
</dbReference>
<dbReference type="RefSeq" id="WP_301252576.1">
    <property type="nucleotide sequence ID" value="NZ_JBGFFX010000002.1"/>
</dbReference>
<reference evidence="7 8" key="1">
    <citation type="submission" date="2024-07" db="EMBL/GenBank/DDBJ databases">
        <authorList>
            <person name="Hebao G."/>
        </authorList>
    </citation>
    <scope>NUCLEOTIDE SEQUENCE [LARGE SCALE GENOMIC DNA]</scope>
    <source>
        <strain evidence="7 8">ACCC 02193</strain>
    </source>
</reference>
<keyword evidence="8" id="KW-1185">Reference proteome</keyword>
<dbReference type="InterPro" id="IPR009335">
    <property type="entry name" value="T3SS_HrpE/ATPase_suE"/>
</dbReference>
<dbReference type="Gene3D" id="1.20.5.2950">
    <property type="match status" value="1"/>
</dbReference>
<comment type="similarity">
    <text evidence="5">Belongs to the SctL stator family.</text>
</comment>
<dbReference type="Pfam" id="PF06188">
    <property type="entry name" value="HrpE"/>
    <property type="match status" value="1"/>
</dbReference>
<evidence type="ECO:0000313" key="7">
    <source>
        <dbReference type="EMBL" id="MEY8769967.1"/>
    </source>
</evidence>
<keyword evidence="6" id="KW-0175">Coiled coil</keyword>
<evidence type="ECO:0000256" key="2">
    <source>
        <dbReference type="ARBA" id="ARBA00022448"/>
    </source>
</evidence>
<keyword evidence="2" id="KW-0813">Transport</keyword>
<protein>
    <submittedName>
        <fullName evidence="7">Type III secretion system stator protein SctL</fullName>
    </submittedName>
</protein>
<dbReference type="EMBL" id="JBGFFX010000002">
    <property type="protein sequence ID" value="MEY8769967.1"/>
    <property type="molecule type" value="Genomic_DNA"/>
</dbReference>
<sequence length="196" mass="21789">MWITKKLAVLAMPAGPLLSREALVDHQQALSLLQTAEQQAQQRLARAEEEADRLLEEARTRADAAVADRQQAFVAQAEQFFADWQQQQQQWQEALIPQAEALLKQAMNQLLAALPADDRLTAMLRQLQQAQGRQAAATLSCAPVRQDEAAAWLKQHPLDWQLVSDSSLDADTLRLTTDNGELSLSWTQVCAALIPD</sequence>
<evidence type="ECO:0000256" key="5">
    <source>
        <dbReference type="ARBA" id="ARBA00024335"/>
    </source>
</evidence>
<dbReference type="Proteomes" id="UP001565243">
    <property type="component" value="Unassembled WGS sequence"/>
</dbReference>
<evidence type="ECO:0000256" key="1">
    <source>
        <dbReference type="ARBA" id="ARBA00004496"/>
    </source>
</evidence>
<evidence type="ECO:0000256" key="6">
    <source>
        <dbReference type="SAM" id="Coils"/>
    </source>
</evidence>
<gene>
    <name evidence="7" type="primary">sctL</name>
    <name evidence="7" type="ORF">AB6T85_05920</name>
</gene>
<organism evidence="7 8">
    <name type="scientific">Erwinia aeris</name>
    <dbReference type="NCBI Taxonomy" id="3239803"/>
    <lineage>
        <taxon>Bacteria</taxon>
        <taxon>Pseudomonadati</taxon>
        <taxon>Pseudomonadota</taxon>
        <taxon>Gammaproteobacteria</taxon>
        <taxon>Enterobacterales</taxon>
        <taxon>Erwiniaceae</taxon>
        <taxon>Erwinia</taxon>
    </lineage>
</organism>
<proteinExistence type="inferred from homology"/>
<keyword evidence="3" id="KW-0963">Cytoplasm</keyword>
<evidence type="ECO:0000256" key="4">
    <source>
        <dbReference type="ARBA" id="ARBA00022927"/>
    </source>
</evidence>
<accession>A0ABV4E543</accession>
<evidence type="ECO:0000256" key="3">
    <source>
        <dbReference type="ARBA" id="ARBA00022490"/>
    </source>
</evidence>
<name>A0ABV4E543_9GAMM</name>
<evidence type="ECO:0000313" key="8">
    <source>
        <dbReference type="Proteomes" id="UP001565243"/>
    </source>
</evidence>
<dbReference type="NCBIfam" id="TIGR02499">
    <property type="entry name" value="HrpE_YscL_not"/>
    <property type="match status" value="1"/>
</dbReference>
<comment type="caution">
    <text evidence="7">The sequence shown here is derived from an EMBL/GenBank/DDBJ whole genome shotgun (WGS) entry which is preliminary data.</text>
</comment>